<dbReference type="AlphaFoldDB" id="A0A5D2ERM9"/>
<evidence type="ECO:0000313" key="1">
    <source>
        <dbReference type="EMBL" id="TYG96213.1"/>
    </source>
</evidence>
<evidence type="ECO:0000313" key="2">
    <source>
        <dbReference type="Proteomes" id="UP000323506"/>
    </source>
</evidence>
<proteinExistence type="predicted"/>
<name>A0A5D2ERM9_GOSDA</name>
<keyword evidence="2" id="KW-1185">Reference proteome</keyword>
<sequence length="50" mass="5918">MAFKSQLMNTTNCGCMTYYKKWEEKLLEKNMLLNLENVADCGQKKMFIMC</sequence>
<organism evidence="1 2">
    <name type="scientific">Gossypium darwinii</name>
    <name type="common">Darwin's cotton</name>
    <name type="synonym">Gossypium barbadense var. darwinii</name>
    <dbReference type="NCBI Taxonomy" id="34276"/>
    <lineage>
        <taxon>Eukaryota</taxon>
        <taxon>Viridiplantae</taxon>
        <taxon>Streptophyta</taxon>
        <taxon>Embryophyta</taxon>
        <taxon>Tracheophyta</taxon>
        <taxon>Spermatophyta</taxon>
        <taxon>Magnoliopsida</taxon>
        <taxon>eudicotyledons</taxon>
        <taxon>Gunneridae</taxon>
        <taxon>Pentapetalae</taxon>
        <taxon>rosids</taxon>
        <taxon>malvids</taxon>
        <taxon>Malvales</taxon>
        <taxon>Malvaceae</taxon>
        <taxon>Malvoideae</taxon>
        <taxon>Gossypium</taxon>
    </lineage>
</organism>
<reference evidence="1 2" key="1">
    <citation type="submission" date="2019-06" db="EMBL/GenBank/DDBJ databases">
        <title>WGS assembly of Gossypium darwinii.</title>
        <authorList>
            <person name="Chen Z.J."/>
            <person name="Sreedasyam A."/>
            <person name="Ando A."/>
            <person name="Song Q."/>
            <person name="De L."/>
            <person name="Hulse-Kemp A."/>
            <person name="Ding M."/>
            <person name="Ye W."/>
            <person name="Kirkbride R."/>
            <person name="Jenkins J."/>
            <person name="Plott C."/>
            <person name="Lovell J."/>
            <person name="Lin Y.-M."/>
            <person name="Vaughn R."/>
            <person name="Liu B."/>
            <person name="Li W."/>
            <person name="Simpson S."/>
            <person name="Scheffler B."/>
            <person name="Saski C."/>
            <person name="Grover C."/>
            <person name="Hu G."/>
            <person name="Conover J."/>
            <person name="Carlson J."/>
            <person name="Shu S."/>
            <person name="Boston L."/>
            <person name="Williams M."/>
            <person name="Peterson D."/>
            <person name="Mcgee K."/>
            <person name="Jones D."/>
            <person name="Wendel J."/>
            <person name="Stelly D."/>
            <person name="Grimwood J."/>
            <person name="Schmutz J."/>
        </authorList>
    </citation>
    <scope>NUCLEOTIDE SEQUENCE [LARGE SCALE GENOMIC DNA]</scope>
    <source>
        <strain evidence="1">1808015.09</strain>
    </source>
</reference>
<gene>
    <name evidence="1" type="ORF">ES288_A11G330700v1</name>
</gene>
<dbReference type="Proteomes" id="UP000323506">
    <property type="component" value="Chromosome A11"/>
</dbReference>
<protein>
    <submittedName>
        <fullName evidence="1">Uncharacterized protein</fullName>
    </submittedName>
</protein>
<accession>A0A5D2ERM9</accession>
<dbReference type="EMBL" id="CM017698">
    <property type="protein sequence ID" value="TYG96213.1"/>
    <property type="molecule type" value="Genomic_DNA"/>
</dbReference>